<dbReference type="EMBL" id="BA000059">
    <property type="protein sequence ID" value="BAO05084.1"/>
    <property type="molecule type" value="Genomic_DNA"/>
</dbReference>
<evidence type="ECO:0000313" key="1">
    <source>
        <dbReference type="EMBL" id="BAO05084.1"/>
    </source>
</evidence>
<gene>
    <name evidence="1" type="ORF">CBO05P2_059</name>
</gene>
<dbReference type="RefSeq" id="WP_030032227.1">
    <property type="nucleotide sequence ID" value="NZ_BA000059.1"/>
</dbReference>
<sequence>MPHYIIQNNNNEIIVQLINGKPCIYIFTDLLLALQFNSENTFIISSINIRELHSLLSFCNDKFIRYLNLDNQLLSIIDFKNKMQKQSSLLKQQLNNYLRSDKEFNPYILIEILKLMDVHVLLNKDNTIALLNNSAFAFTSFDFTQNIIDTNKFFIKNMSFFELIDFCQNNSEINNVIFNKDSKGYSFTLTSNFIKSNNN</sequence>
<dbReference type="Proteomes" id="UP000054164">
    <property type="component" value="Unassembled WGS sequence"/>
</dbReference>
<accession>A0A060N9S7</accession>
<protein>
    <submittedName>
        <fullName evidence="1">Uncharacterized protein</fullName>
    </submittedName>
</protein>
<organism evidence="1">
    <name type="scientific">Clostridium botulinum B str. Osaka05</name>
    <dbReference type="NCBI Taxonomy" id="1407017"/>
    <lineage>
        <taxon>Bacteria</taxon>
        <taxon>Bacillati</taxon>
        <taxon>Bacillota</taxon>
        <taxon>Clostridia</taxon>
        <taxon>Eubacteriales</taxon>
        <taxon>Clostridiaceae</taxon>
        <taxon>Clostridium</taxon>
    </lineage>
</organism>
<proteinExistence type="predicted"/>
<name>A0A060N9S7_CLOBO</name>
<dbReference type="HOGENOM" id="CLU_1370084_0_0_9"/>
<dbReference type="AlphaFoldDB" id="A0A060N9S7"/>
<reference evidence="1" key="1">
    <citation type="submission" date="2013-10" db="EMBL/GenBank/DDBJ databases">
        <title>Draft genome sequence of Clostridium botulinum type B strain Osaka05.</title>
        <authorList>
            <person name="Sakaguchi Y."/>
            <person name="Hosomi K."/>
            <person name="Uchiyama J."/>
            <person name="Ogura Y."/>
            <person name="Sakaguchi M."/>
            <person name="Kohda T."/>
            <person name="Mukamoto M."/>
            <person name="Misawa N."/>
            <person name="Matsuzaki S."/>
            <person name="Hayashi T."/>
            <person name="Kozaki S."/>
        </authorList>
    </citation>
    <scope>NUCLEOTIDE SEQUENCE</scope>
    <source>
        <strain evidence="1">Osaka05</strain>
    </source>
</reference>